<feature type="non-terminal residue" evidence="2">
    <location>
        <position position="1"/>
    </location>
</feature>
<organism evidence="2">
    <name type="scientific">Pararge aegeria</name>
    <name type="common">speckled wood butterfly</name>
    <dbReference type="NCBI Taxonomy" id="116150"/>
    <lineage>
        <taxon>Eukaryota</taxon>
        <taxon>Metazoa</taxon>
        <taxon>Ecdysozoa</taxon>
        <taxon>Arthropoda</taxon>
        <taxon>Hexapoda</taxon>
        <taxon>Insecta</taxon>
        <taxon>Pterygota</taxon>
        <taxon>Neoptera</taxon>
        <taxon>Endopterygota</taxon>
        <taxon>Lepidoptera</taxon>
        <taxon>Glossata</taxon>
        <taxon>Ditrysia</taxon>
        <taxon>Papilionoidea</taxon>
        <taxon>Nymphalidae</taxon>
        <taxon>Satyrinae</taxon>
        <taxon>Satyrini</taxon>
        <taxon>Parargina</taxon>
        <taxon>Pararge</taxon>
    </lineage>
</organism>
<feature type="non-terminal residue" evidence="2">
    <location>
        <position position="68"/>
    </location>
</feature>
<reference evidence="2" key="1">
    <citation type="journal article" date="2013" name="BMC Genomics">
        <title>Unscrambling butterfly oogenesis.</title>
        <authorList>
            <person name="Carter J.M."/>
            <person name="Baker S.C."/>
            <person name="Pink R."/>
            <person name="Carter D.R."/>
            <person name="Collins A."/>
            <person name="Tomlin J."/>
            <person name="Gibbs M."/>
            <person name="Breuker C.J."/>
        </authorList>
    </citation>
    <scope>NUCLEOTIDE SEQUENCE</scope>
    <source>
        <tissue evidence="2">Ovary</tissue>
    </source>
</reference>
<evidence type="ECO:0000313" key="2">
    <source>
        <dbReference type="EMBL" id="JAA82186.1"/>
    </source>
</evidence>
<feature type="region of interest" description="Disordered" evidence="1">
    <location>
        <begin position="47"/>
        <end position="68"/>
    </location>
</feature>
<sequence length="68" mass="7655">EPFILASNNEVNTNSELEMSADCKLAASNCEEKLNQVRLLLTNKNKINDKPSKFRSNRPRKTFVEAGS</sequence>
<dbReference type="AlphaFoldDB" id="S4NTQ4"/>
<name>S4NTQ4_9NEOP</name>
<protein>
    <submittedName>
        <fullName evidence="2">Uncharacterized protein</fullName>
    </submittedName>
</protein>
<reference evidence="2" key="2">
    <citation type="submission" date="2013-05" db="EMBL/GenBank/DDBJ databases">
        <authorList>
            <person name="Carter J.-M."/>
            <person name="Baker S.C."/>
            <person name="Pink R."/>
            <person name="Carter D.R.F."/>
            <person name="Collins A."/>
            <person name="Tomlin J."/>
            <person name="Gibbs M."/>
            <person name="Breuker C.J."/>
        </authorList>
    </citation>
    <scope>NUCLEOTIDE SEQUENCE</scope>
    <source>
        <tissue evidence="2">Ovary</tissue>
    </source>
</reference>
<accession>S4NTQ4</accession>
<evidence type="ECO:0000256" key="1">
    <source>
        <dbReference type="SAM" id="MobiDB-lite"/>
    </source>
</evidence>
<dbReference type="EMBL" id="GAIX01010374">
    <property type="protein sequence ID" value="JAA82186.1"/>
    <property type="molecule type" value="Transcribed_RNA"/>
</dbReference>
<proteinExistence type="predicted"/>